<comment type="caution">
    <text evidence="4">The sequence shown here is derived from an EMBL/GenBank/DDBJ whole genome shotgun (WGS) entry which is preliminary data.</text>
</comment>
<dbReference type="CDD" id="cd00093">
    <property type="entry name" value="HTH_XRE"/>
    <property type="match status" value="1"/>
</dbReference>
<dbReference type="PANTHER" id="PTHR46558:SF4">
    <property type="entry name" value="DNA-BIDING PHAGE PROTEIN"/>
    <property type="match status" value="1"/>
</dbReference>
<organism evidence="4 5">
    <name type="scientific">Flagellimonas taeanensis</name>
    <dbReference type="NCBI Taxonomy" id="1005926"/>
    <lineage>
        <taxon>Bacteria</taxon>
        <taxon>Pseudomonadati</taxon>
        <taxon>Bacteroidota</taxon>
        <taxon>Flavobacteriia</taxon>
        <taxon>Flavobacteriales</taxon>
        <taxon>Flavobacteriaceae</taxon>
        <taxon>Flagellimonas</taxon>
    </lineage>
</organism>
<dbReference type="Gene3D" id="1.10.260.40">
    <property type="entry name" value="lambda repressor-like DNA-binding domains"/>
    <property type="match status" value="1"/>
</dbReference>
<proteinExistence type="predicted"/>
<dbReference type="InterPro" id="IPR001387">
    <property type="entry name" value="Cro/C1-type_HTH"/>
</dbReference>
<dbReference type="PROSITE" id="PS50943">
    <property type="entry name" value="HTH_CROC1"/>
    <property type="match status" value="1"/>
</dbReference>
<feature type="domain" description="HTH cro/C1-type" evidence="2">
    <location>
        <begin position="43"/>
        <end position="99"/>
    </location>
</feature>
<gene>
    <name evidence="3" type="ORF">SAMN04487891_106124</name>
    <name evidence="4" type="ORF">SAMN05216293_2996</name>
</gene>
<dbReference type="Pfam" id="PF12844">
    <property type="entry name" value="HTH_19"/>
    <property type="match status" value="1"/>
</dbReference>
<dbReference type="SMART" id="SM00530">
    <property type="entry name" value="HTH_XRE"/>
    <property type="match status" value="1"/>
</dbReference>
<evidence type="ECO:0000313" key="5">
    <source>
        <dbReference type="Proteomes" id="UP000184031"/>
    </source>
</evidence>
<dbReference type="Proteomes" id="UP000198940">
    <property type="component" value="Unassembled WGS sequence"/>
</dbReference>
<dbReference type="PANTHER" id="PTHR46558">
    <property type="entry name" value="TRACRIPTIONAL REGULATORY PROTEIN-RELATED-RELATED"/>
    <property type="match status" value="1"/>
</dbReference>
<reference evidence="4 5" key="1">
    <citation type="submission" date="2016-11" db="EMBL/GenBank/DDBJ databases">
        <authorList>
            <person name="Varghese N."/>
            <person name="Submissions S."/>
        </authorList>
    </citation>
    <scope>NUCLEOTIDE SEQUENCE [LARGE SCALE GENOMIC DNA]</scope>
    <source>
        <strain evidence="4 5">CGMCC 1.12174</strain>
        <strain evidence="3 6">DSM 26351</strain>
    </source>
</reference>
<keyword evidence="6" id="KW-1185">Reference proteome</keyword>
<evidence type="ECO:0000313" key="3">
    <source>
        <dbReference type="EMBL" id="SFC13273.1"/>
    </source>
</evidence>
<dbReference type="EMBL" id="FOKU01000006">
    <property type="protein sequence ID" value="SFC13273.1"/>
    <property type="molecule type" value="Genomic_DNA"/>
</dbReference>
<name>A0A1M6YXG9_9FLAO</name>
<dbReference type="SUPFAM" id="SSF47413">
    <property type="entry name" value="lambda repressor-like DNA-binding domains"/>
    <property type="match status" value="1"/>
</dbReference>
<accession>A0A1M6YXG9</accession>
<keyword evidence="1" id="KW-0238">DNA-binding</keyword>
<evidence type="ECO:0000256" key="1">
    <source>
        <dbReference type="ARBA" id="ARBA00023125"/>
    </source>
</evidence>
<evidence type="ECO:0000313" key="6">
    <source>
        <dbReference type="Proteomes" id="UP000198940"/>
    </source>
</evidence>
<dbReference type="GO" id="GO:0003677">
    <property type="term" value="F:DNA binding"/>
    <property type="evidence" value="ECO:0007669"/>
    <property type="project" value="UniProtKB-KW"/>
</dbReference>
<sequence length="104" mass="11804">MYHIKPKLAIYGINYGKYKPFLDLSNMASMEKLEVLKKIGENIKKARLEKGYTQVDLVGKVEAKIDTTNISRIEKGRTNATIHTLYRISQALEVSLSDICNLKS</sequence>
<dbReference type="STRING" id="1055723.SAMN05216293_2996"/>
<dbReference type="Proteomes" id="UP000184031">
    <property type="component" value="Unassembled WGS sequence"/>
</dbReference>
<dbReference type="AlphaFoldDB" id="A0A1M6YXG9"/>
<dbReference type="EMBL" id="FRAT01000008">
    <property type="protein sequence ID" value="SHL23001.1"/>
    <property type="molecule type" value="Genomic_DNA"/>
</dbReference>
<evidence type="ECO:0000259" key="2">
    <source>
        <dbReference type="PROSITE" id="PS50943"/>
    </source>
</evidence>
<evidence type="ECO:0000313" key="4">
    <source>
        <dbReference type="EMBL" id="SHL23001.1"/>
    </source>
</evidence>
<protein>
    <submittedName>
        <fullName evidence="4">Helix-turn-helix domain-containing protein</fullName>
    </submittedName>
</protein>
<dbReference type="InterPro" id="IPR010982">
    <property type="entry name" value="Lambda_DNA-bd_dom_sf"/>
</dbReference>